<keyword evidence="7" id="KW-1185">Reference proteome</keyword>
<proteinExistence type="predicted"/>
<dbReference type="GO" id="GO:0005829">
    <property type="term" value="C:cytosol"/>
    <property type="evidence" value="ECO:0007669"/>
    <property type="project" value="TreeGrafter"/>
</dbReference>
<evidence type="ECO:0000256" key="2">
    <source>
        <dbReference type="ARBA" id="ARBA00012862"/>
    </source>
</evidence>
<evidence type="ECO:0000256" key="5">
    <source>
        <dbReference type="ARBA" id="ARBA00023277"/>
    </source>
</evidence>
<dbReference type="RefSeq" id="WP_163228012.1">
    <property type="nucleotide sequence ID" value="NZ_VYSG01000003.1"/>
</dbReference>
<sequence length="131" mass="14379">MLTHGILNAQLAAAVARLRHTDRFVVSDAGLPVPDGVEVIDLALMFGIPRFAEVLTALQPVVIIEDAMMATEARGHDPEAWVRNHFDCPVTFVPHDGRNGFKAHEQGVKFVIRTGEPTSYSNVIFRCGVPF</sequence>
<protein>
    <recommendedName>
        <fullName evidence="2">D-ribose pyranase</fullName>
        <ecNumber evidence="2">5.4.99.62</ecNumber>
    </recommendedName>
</protein>
<dbReference type="GO" id="GO:0048029">
    <property type="term" value="F:monosaccharide binding"/>
    <property type="evidence" value="ECO:0007669"/>
    <property type="project" value="InterPro"/>
</dbReference>
<evidence type="ECO:0000256" key="3">
    <source>
        <dbReference type="ARBA" id="ARBA00022490"/>
    </source>
</evidence>
<dbReference type="EMBL" id="VYSG01000003">
    <property type="protein sequence ID" value="NEG70425.1"/>
    <property type="molecule type" value="Genomic_DNA"/>
</dbReference>
<dbReference type="InterPro" id="IPR007721">
    <property type="entry name" value="RbsD_FucU"/>
</dbReference>
<accession>A0A6I5N2L9</accession>
<keyword evidence="3" id="KW-0963">Cytoplasm</keyword>
<comment type="catalytic activity">
    <reaction evidence="1">
        <text>beta-D-ribopyranose = beta-D-ribofuranose</text>
        <dbReference type="Rhea" id="RHEA:25432"/>
        <dbReference type="ChEBI" id="CHEBI:27476"/>
        <dbReference type="ChEBI" id="CHEBI:47002"/>
        <dbReference type="EC" id="5.4.99.62"/>
    </reaction>
</comment>
<dbReference type="GO" id="GO:0016872">
    <property type="term" value="F:intramolecular lyase activity"/>
    <property type="evidence" value="ECO:0007669"/>
    <property type="project" value="InterPro"/>
</dbReference>
<organism evidence="6 7">
    <name type="scientific">Bifidobacterium choloepi</name>
    <dbReference type="NCBI Taxonomy" id="2614131"/>
    <lineage>
        <taxon>Bacteria</taxon>
        <taxon>Bacillati</taxon>
        <taxon>Actinomycetota</taxon>
        <taxon>Actinomycetes</taxon>
        <taxon>Bifidobacteriales</taxon>
        <taxon>Bifidobacteriaceae</taxon>
        <taxon>Bifidobacterium</taxon>
    </lineage>
</organism>
<evidence type="ECO:0000256" key="1">
    <source>
        <dbReference type="ARBA" id="ARBA00000223"/>
    </source>
</evidence>
<dbReference type="Gene3D" id="3.40.1650.10">
    <property type="entry name" value="RbsD-like domain"/>
    <property type="match status" value="1"/>
</dbReference>
<dbReference type="GO" id="GO:0019303">
    <property type="term" value="P:D-ribose catabolic process"/>
    <property type="evidence" value="ECO:0007669"/>
    <property type="project" value="TreeGrafter"/>
</dbReference>
<dbReference type="PANTHER" id="PTHR37831">
    <property type="entry name" value="D-RIBOSE PYRANASE"/>
    <property type="match status" value="1"/>
</dbReference>
<evidence type="ECO:0000313" key="6">
    <source>
        <dbReference type="EMBL" id="NEG70425.1"/>
    </source>
</evidence>
<evidence type="ECO:0000256" key="4">
    <source>
        <dbReference type="ARBA" id="ARBA00023235"/>
    </source>
</evidence>
<name>A0A6I5N2L9_9BIFI</name>
<dbReference type="Pfam" id="PF05025">
    <property type="entry name" value="RbsD_FucU"/>
    <property type="match status" value="1"/>
</dbReference>
<reference evidence="6 7" key="1">
    <citation type="submission" date="2019-09" db="EMBL/GenBank/DDBJ databases">
        <title>Phylogenetic characterization of a novel taxon of the genus Bifidobacterium: Bifidobacterium choloepi sp. nov.</title>
        <authorList>
            <person name="Modesto M."/>
            <person name="Satti M."/>
        </authorList>
    </citation>
    <scope>NUCLEOTIDE SEQUENCE [LARGE SCALE GENOMIC DNA]</scope>
    <source>
        <strain evidence="6 7">BRDM6</strain>
    </source>
</reference>
<evidence type="ECO:0000313" key="7">
    <source>
        <dbReference type="Proteomes" id="UP000469292"/>
    </source>
</evidence>
<dbReference type="AlphaFoldDB" id="A0A6I5N2L9"/>
<dbReference type="Proteomes" id="UP000469292">
    <property type="component" value="Unassembled WGS sequence"/>
</dbReference>
<keyword evidence="5" id="KW-0119">Carbohydrate metabolism</keyword>
<dbReference type="InterPro" id="IPR023064">
    <property type="entry name" value="D-ribose_pyranase"/>
</dbReference>
<dbReference type="EC" id="5.4.99.62" evidence="2"/>
<dbReference type="InterPro" id="IPR023750">
    <property type="entry name" value="RbsD-like_sf"/>
</dbReference>
<dbReference type="GO" id="GO:0062193">
    <property type="term" value="F:D-ribose pyranase activity"/>
    <property type="evidence" value="ECO:0007669"/>
    <property type="project" value="UniProtKB-EC"/>
</dbReference>
<gene>
    <name evidence="6" type="primary">rbsD</name>
    <name evidence="6" type="ORF">F6S87_07420</name>
</gene>
<keyword evidence="4 6" id="KW-0413">Isomerase</keyword>
<dbReference type="SUPFAM" id="SSF102546">
    <property type="entry name" value="RbsD-like"/>
    <property type="match status" value="1"/>
</dbReference>
<dbReference type="PANTHER" id="PTHR37831:SF1">
    <property type="entry name" value="D-RIBOSE PYRANASE"/>
    <property type="match status" value="1"/>
</dbReference>
<comment type="caution">
    <text evidence="6">The sequence shown here is derived from an EMBL/GenBank/DDBJ whole genome shotgun (WGS) entry which is preliminary data.</text>
</comment>
<dbReference type="NCBIfam" id="NF008761">
    <property type="entry name" value="PRK11797.1"/>
    <property type="match status" value="1"/>
</dbReference>